<evidence type="ECO:0000313" key="2">
    <source>
        <dbReference type="EMBL" id="GIY02909.1"/>
    </source>
</evidence>
<comment type="caution">
    <text evidence="2">The sequence shown here is derived from an EMBL/GenBank/DDBJ whole genome shotgun (WGS) entry which is preliminary data.</text>
</comment>
<organism evidence="2 3">
    <name type="scientific">Caerostris extrusa</name>
    <name type="common">Bark spider</name>
    <name type="synonym">Caerostris bankana</name>
    <dbReference type="NCBI Taxonomy" id="172846"/>
    <lineage>
        <taxon>Eukaryota</taxon>
        <taxon>Metazoa</taxon>
        <taxon>Ecdysozoa</taxon>
        <taxon>Arthropoda</taxon>
        <taxon>Chelicerata</taxon>
        <taxon>Arachnida</taxon>
        <taxon>Araneae</taxon>
        <taxon>Araneomorphae</taxon>
        <taxon>Entelegynae</taxon>
        <taxon>Araneoidea</taxon>
        <taxon>Araneidae</taxon>
        <taxon>Caerostris</taxon>
    </lineage>
</organism>
<feature type="region of interest" description="Disordered" evidence="1">
    <location>
        <begin position="1"/>
        <end position="49"/>
    </location>
</feature>
<sequence>MCVIPNKEGNTTDDYKSIKDEPESYERTEYRRPLTNDDEEDDVDSPGPMVYDVQPPVNDYYLDHDLPPHKCSIWPLSEGSFKDESYHSYNSPSQSSWKRNSVIIPHQIHHIFHPTPEILPMKA</sequence>
<accession>A0AAV4Q341</accession>
<dbReference type="Proteomes" id="UP001054945">
    <property type="component" value="Unassembled WGS sequence"/>
</dbReference>
<proteinExistence type="predicted"/>
<reference evidence="2 3" key="1">
    <citation type="submission" date="2021-06" db="EMBL/GenBank/DDBJ databases">
        <title>Caerostris extrusa draft genome.</title>
        <authorList>
            <person name="Kono N."/>
            <person name="Arakawa K."/>
        </authorList>
    </citation>
    <scope>NUCLEOTIDE SEQUENCE [LARGE SCALE GENOMIC DNA]</scope>
</reference>
<feature type="compositionally biased region" description="Basic and acidic residues" evidence="1">
    <location>
        <begin position="13"/>
        <end position="35"/>
    </location>
</feature>
<evidence type="ECO:0000256" key="1">
    <source>
        <dbReference type="SAM" id="MobiDB-lite"/>
    </source>
</evidence>
<protein>
    <submittedName>
        <fullName evidence="2">Uncharacterized protein</fullName>
    </submittedName>
</protein>
<keyword evidence="3" id="KW-1185">Reference proteome</keyword>
<dbReference type="EMBL" id="BPLR01005520">
    <property type="protein sequence ID" value="GIY02909.1"/>
    <property type="molecule type" value="Genomic_DNA"/>
</dbReference>
<gene>
    <name evidence="2" type="ORF">CEXT_461821</name>
</gene>
<name>A0AAV4Q341_CAEEX</name>
<evidence type="ECO:0000313" key="3">
    <source>
        <dbReference type="Proteomes" id="UP001054945"/>
    </source>
</evidence>
<dbReference type="AlphaFoldDB" id="A0AAV4Q341"/>